<dbReference type="AlphaFoldDB" id="A0A1A6GXV1"/>
<comment type="caution">
    <text evidence="2">The sequence shown here is derived from an EMBL/GenBank/DDBJ whole genome shotgun (WGS) entry which is preliminary data.</text>
</comment>
<keyword evidence="3" id="KW-1185">Reference proteome</keyword>
<protein>
    <recommendedName>
        <fullName evidence="1">Receptor L-domain domain-containing protein</fullName>
    </recommendedName>
</protein>
<dbReference type="EMBL" id="LZPO01066324">
    <property type="protein sequence ID" value="OBS70430.1"/>
    <property type="molecule type" value="Genomic_DNA"/>
</dbReference>
<dbReference type="SUPFAM" id="SSF52058">
    <property type="entry name" value="L domain-like"/>
    <property type="match status" value="1"/>
</dbReference>
<proteinExistence type="predicted"/>
<dbReference type="Pfam" id="PF01030">
    <property type="entry name" value="Recep_L_domain"/>
    <property type="match status" value="1"/>
</dbReference>
<accession>A0A1A6GXV1</accession>
<gene>
    <name evidence="2" type="ORF">A6R68_01033</name>
</gene>
<organism evidence="2 3">
    <name type="scientific">Neotoma lepida</name>
    <name type="common">Desert woodrat</name>
    <dbReference type="NCBI Taxonomy" id="56216"/>
    <lineage>
        <taxon>Eukaryota</taxon>
        <taxon>Metazoa</taxon>
        <taxon>Chordata</taxon>
        <taxon>Craniata</taxon>
        <taxon>Vertebrata</taxon>
        <taxon>Euteleostomi</taxon>
        <taxon>Mammalia</taxon>
        <taxon>Eutheria</taxon>
        <taxon>Euarchontoglires</taxon>
        <taxon>Glires</taxon>
        <taxon>Rodentia</taxon>
        <taxon>Myomorpha</taxon>
        <taxon>Muroidea</taxon>
        <taxon>Cricetidae</taxon>
        <taxon>Neotominae</taxon>
        <taxon>Neotoma</taxon>
    </lineage>
</organism>
<dbReference type="InterPro" id="IPR036941">
    <property type="entry name" value="Rcpt_L-dom_sf"/>
</dbReference>
<dbReference type="Gene3D" id="3.80.20.20">
    <property type="entry name" value="Receptor L-domain"/>
    <property type="match status" value="1"/>
</dbReference>
<dbReference type="STRING" id="56216.A0A1A6GXV1"/>
<evidence type="ECO:0000313" key="3">
    <source>
        <dbReference type="Proteomes" id="UP000092124"/>
    </source>
</evidence>
<dbReference type="InterPro" id="IPR000494">
    <property type="entry name" value="Rcpt_L-dom"/>
</dbReference>
<feature type="non-terminal residue" evidence="2">
    <location>
        <position position="99"/>
    </location>
</feature>
<sequence>MLRLELGFYNLMNITRRSVCIEKNNELCYLATVDWSQILDSVEDNYIVLNIKSTAKDKTNCPATVINGQFVERCWTHSHYQKVCPTICKSHGCTAGGLC</sequence>
<feature type="domain" description="Receptor L-domain" evidence="1">
    <location>
        <begin position="5"/>
        <end position="38"/>
    </location>
</feature>
<name>A0A1A6GXV1_NEOLE</name>
<evidence type="ECO:0000313" key="2">
    <source>
        <dbReference type="EMBL" id="OBS70430.1"/>
    </source>
</evidence>
<evidence type="ECO:0000259" key="1">
    <source>
        <dbReference type="Pfam" id="PF01030"/>
    </source>
</evidence>
<dbReference type="OrthoDB" id="5809444at2759"/>
<reference evidence="2 3" key="1">
    <citation type="submission" date="2016-06" db="EMBL/GenBank/DDBJ databases">
        <title>The Draft Genome Sequence and Annotation of the Desert Woodrat Neotoma lepida.</title>
        <authorList>
            <person name="Campbell M."/>
            <person name="Oakeson K.F."/>
            <person name="Yandell M."/>
            <person name="Halpert J.R."/>
            <person name="Dearing D."/>
        </authorList>
    </citation>
    <scope>NUCLEOTIDE SEQUENCE [LARGE SCALE GENOMIC DNA]</scope>
    <source>
        <strain evidence="2">417</strain>
        <tissue evidence="2">Liver</tissue>
    </source>
</reference>
<dbReference type="Proteomes" id="UP000092124">
    <property type="component" value="Unassembled WGS sequence"/>
</dbReference>